<reference evidence="2 3" key="1">
    <citation type="submission" date="2018-10" db="EMBL/GenBank/DDBJ databases">
        <authorList>
            <person name="Chen W.-M."/>
        </authorList>
    </citation>
    <scope>NUCLEOTIDE SEQUENCE [LARGE SCALE GENOMIC DNA]</scope>
    <source>
        <strain evidence="2 3">THS-13</strain>
    </source>
</reference>
<dbReference type="Proteomes" id="UP000282106">
    <property type="component" value="Unassembled WGS sequence"/>
</dbReference>
<keyword evidence="3" id="KW-1185">Reference proteome</keyword>
<proteinExistence type="predicted"/>
<comment type="caution">
    <text evidence="2">The sequence shown here is derived from an EMBL/GenBank/DDBJ whole genome shotgun (WGS) entry which is preliminary data.</text>
</comment>
<dbReference type="Pfam" id="PF05960">
    <property type="entry name" value="DUF885"/>
    <property type="match status" value="1"/>
</dbReference>
<evidence type="ECO:0000313" key="3">
    <source>
        <dbReference type="Proteomes" id="UP000282106"/>
    </source>
</evidence>
<organism evidence="2 3">
    <name type="scientific">Stagnimonas aquatica</name>
    <dbReference type="NCBI Taxonomy" id="2689987"/>
    <lineage>
        <taxon>Bacteria</taxon>
        <taxon>Pseudomonadati</taxon>
        <taxon>Pseudomonadota</taxon>
        <taxon>Gammaproteobacteria</taxon>
        <taxon>Nevskiales</taxon>
        <taxon>Nevskiaceae</taxon>
        <taxon>Stagnimonas</taxon>
    </lineage>
</organism>
<dbReference type="InParanoid" id="A0A3N0VDK6"/>
<dbReference type="PANTHER" id="PTHR33361:SF15">
    <property type="entry name" value="DUF885 FAMILY LIPOPROTEIN"/>
    <property type="match status" value="1"/>
</dbReference>
<keyword evidence="1" id="KW-0732">Signal</keyword>
<evidence type="ECO:0000313" key="2">
    <source>
        <dbReference type="EMBL" id="ROH90867.1"/>
    </source>
</evidence>
<evidence type="ECO:0000256" key="1">
    <source>
        <dbReference type="SAM" id="SignalP"/>
    </source>
</evidence>
<name>A0A3N0VDK6_9GAMM</name>
<dbReference type="EMBL" id="RJVO01000003">
    <property type="protein sequence ID" value="ROH90867.1"/>
    <property type="molecule type" value="Genomic_DNA"/>
</dbReference>
<dbReference type="AlphaFoldDB" id="A0A3N0VDK6"/>
<gene>
    <name evidence="2" type="ORF">ED208_07750</name>
</gene>
<protein>
    <submittedName>
        <fullName evidence="2">DUF885 domain-containing protein</fullName>
    </submittedName>
</protein>
<sequence>MHRSGTVNKNWGWLALCLALWGLSGPARAGAADAAFEQRFGDAFLDGYWRENPDAGIANGYYRYADRLLAPDAAGRAGYLRYLDRQLAALAAVDPQALDENHRSDWALLSNRLELERWSLLELKEWQWNPALYNVAEPFALLLNTPYAPEPERLRVVLRRLAVVPAYYAAAKAAVRQPTREHTQLAIQQNAGALEVLGKPLETQVAGSGLSAAERTLFLQRLGRARAAVGDYIAWLKALDADLAEHGGARSFRLGEALYETKFAHEIQSGGSAKQLYERALAEKERLHARMAVLAEELWPKYFPDTAPPADRVAKIAALIAKLSENHTTPDNFIPEVKRQIPLLEAWVREHDLVSQDPTRPLQVRETPVYMRGFSIASINAPGPYDPTANTYYNVSPLSDYTPAQAESFLREYNHWQLQVLNIHEAVPGHYVQLLHANKSPSRIKTLFGNGAMVEGWAVYAEKMMLESGWGGFEPEMEFIHSKWLLRVVTNTLLDYGIQVLGWSEQQVLDLIRDEAFQSETEARGKWRRATLSQVQLTSYFAGYSAIYDYRERLKAELGPRFNLKRFHERFLSFGSAPVAVIESLMRPQDAAQP</sequence>
<dbReference type="PANTHER" id="PTHR33361">
    <property type="entry name" value="GLR0591 PROTEIN"/>
    <property type="match status" value="1"/>
</dbReference>
<feature type="signal peptide" evidence="1">
    <location>
        <begin position="1"/>
        <end position="29"/>
    </location>
</feature>
<dbReference type="InterPro" id="IPR010281">
    <property type="entry name" value="DUF885"/>
</dbReference>
<feature type="chain" id="PRO_5018014955" evidence="1">
    <location>
        <begin position="30"/>
        <end position="594"/>
    </location>
</feature>
<accession>A0A3N0VDK6</accession>